<feature type="compositionally biased region" description="Polar residues" evidence="1">
    <location>
        <begin position="1"/>
        <end position="11"/>
    </location>
</feature>
<name>A0A1Y2FPM9_9BASI</name>
<dbReference type="AlphaFoldDB" id="A0A1Y2FPM9"/>
<protein>
    <submittedName>
        <fullName evidence="2">Uncharacterized protein</fullName>
    </submittedName>
</protein>
<dbReference type="InParanoid" id="A0A1Y2FPM9"/>
<dbReference type="OrthoDB" id="3210574at2759"/>
<keyword evidence="3" id="KW-1185">Reference proteome</keyword>
<evidence type="ECO:0000313" key="2">
    <source>
        <dbReference type="EMBL" id="ORY84675.1"/>
    </source>
</evidence>
<feature type="compositionally biased region" description="Basic and acidic residues" evidence="1">
    <location>
        <begin position="16"/>
        <end position="36"/>
    </location>
</feature>
<accession>A0A1Y2FPM9</accession>
<feature type="compositionally biased region" description="Basic and acidic residues" evidence="1">
    <location>
        <begin position="126"/>
        <end position="145"/>
    </location>
</feature>
<organism evidence="2 3">
    <name type="scientific">Leucosporidium creatinivorum</name>
    <dbReference type="NCBI Taxonomy" id="106004"/>
    <lineage>
        <taxon>Eukaryota</taxon>
        <taxon>Fungi</taxon>
        <taxon>Dikarya</taxon>
        <taxon>Basidiomycota</taxon>
        <taxon>Pucciniomycotina</taxon>
        <taxon>Microbotryomycetes</taxon>
        <taxon>Leucosporidiales</taxon>
        <taxon>Leucosporidium</taxon>
    </lineage>
</organism>
<dbReference type="EMBL" id="MCGR01000017">
    <property type="protein sequence ID" value="ORY84675.1"/>
    <property type="molecule type" value="Genomic_DNA"/>
</dbReference>
<feature type="region of interest" description="Disordered" evidence="1">
    <location>
        <begin position="1"/>
        <end position="199"/>
    </location>
</feature>
<comment type="caution">
    <text evidence="2">The sequence shown here is derived from an EMBL/GenBank/DDBJ whole genome shotgun (WGS) entry which is preliminary data.</text>
</comment>
<dbReference type="Proteomes" id="UP000193467">
    <property type="component" value="Unassembled WGS sequence"/>
</dbReference>
<evidence type="ECO:0000256" key="1">
    <source>
        <dbReference type="SAM" id="MobiDB-lite"/>
    </source>
</evidence>
<proteinExistence type="predicted"/>
<feature type="compositionally biased region" description="Basic and acidic residues" evidence="1">
    <location>
        <begin position="177"/>
        <end position="192"/>
    </location>
</feature>
<reference evidence="2 3" key="1">
    <citation type="submission" date="2016-07" db="EMBL/GenBank/DDBJ databases">
        <title>Pervasive Adenine N6-methylation of Active Genes in Fungi.</title>
        <authorList>
            <consortium name="DOE Joint Genome Institute"/>
            <person name="Mondo S.J."/>
            <person name="Dannebaum R.O."/>
            <person name="Kuo R.C."/>
            <person name="Labutti K."/>
            <person name="Haridas S."/>
            <person name="Kuo A."/>
            <person name="Salamov A."/>
            <person name="Ahrendt S.R."/>
            <person name="Lipzen A."/>
            <person name="Sullivan W."/>
            <person name="Andreopoulos W.B."/>
            <person name="Clum A."/>
            <person name="Lindquist E."/>
            <person name="Daum C."/>
            <person name="Ramamoorthy G.K."/>
            <person name="Gryganskyi A."/>
            <person name="Culley D."/>
            <person name="Magnuson J.K."/>
            <person name="James T.Y."/>
            <person name="O'Malley M.A."/>
            <person name="Stajich J.E."/>
            <person name="Spatafora J.W."/>
            <person name="Visel A."/>
            <person name="Grigoriev I.V."/>
        </authorList>
    </citation>
    <scope>NUCLEOTIDE SEQUENCE [LARGE SCALE GENOMIC DNA]</scope>
    <source>
        <strain evidence="2 3">62-1032</strain>
    </source>
</reference>
<gene>
    <name evidence="2" type="ORF">BCR35DRAFT_302990</name>
</gene>
<feature type="compositionally biased region" description="Low complexity" evidence="1">
    <location>
        <begin position="84"/>
        <end position="104"/>
    </location>
</feature>
<evidence type="ECO:0000313" key="3">
    <source>
        <dbReference type="Proteomes" id="UP000193467"/>
    </source>
</evidence>
<feature type="compositionally biased region" description="Polar residues" evidence="1">
    <location>
        <begin position="50"/>
        <end position="80"/>
    </location>
</feature>
<sequence>MFASTTSNTLPASHAGAHDYDPRQEGSFTHTERDRTSAAVEGAGHKSRGTHTATPESRGSTHTPTRGRSLDQNKQQQNTEGAGPSLVLPLSQSPSESQSSLNLSHGTSDPSAGIPYNLSHGAHSNESTKEMRAPREVADEVDPMRTAEPAPATDHPSKPSISSKIAGRVDVLVGKATHNEGKILEGNMKQRGEVTSQAD</sequence>